<organism evidence="7">
    <name type="scientific">Prevotella sp. GTC17253</name>
    <dbReference type="NCBI Taxonomy" id="3236793"/>
    <lineage>
        <taxon>Bacteria</taxon>
        <taxon>Pseudomonadati</taxon>
        <taxon>Bacteroidota</taxon>
        <taxon>Bacteroidia</taxon>
        <taxon>Bacteroidales</taxon>
        <taxon>Prevotellaceae</taxon>
        <taxon>Prevotella</taxon>
    </lineage>
</organism>
<dbReference type="Pfam" id="PF00578">
    <property type="entry name" value="AhpC-TSA"/>
    <property type="match status" value="1"/>
</dbReference>
<evidence type="ECO:0000259" key="6">
    <source>
        <dbReference type="PROSITE" id="PS51352"/>
    </source>
</evidence>
<dbReference type="PROSITE" id="PS51352">
    <property type="entry name" value="THIOREDOXIN_2"/>
    <property type="match status" value="1"/>
</dbReference>
<keyword evidence="5" id="KW-0732">Signal</keyword>
<keyword evidence="3" id="KW-1015">Disulfide bond</keyword>
<comment type="subcellular location">
    <subcellularLocation>
        <location evidence="1">Cell envelope</location>
    </subcellularLocation>
</comment>
<dbReference type="Gene3D" id="3.40.30.10">
    <property type="entry name" value="Glutaredoxin"/>
    <property type="match status" value="1"/>
</dbReference>
<name>A0AB33IQS8_9BACT</name>
<evidence type="ECO:0000256" key="3">
    <source>
        <dbReference type="ARBA" id="ARBA00023157"/>
    </source>
</evidence>
<keyword evidence="2" id="KW-0201">Cytochrome c-type biogenesis</keyword>
<gene>
    <name evidence="7" type="ORF">GTC17253_02190</name>
</gene>
<reference evidence="7" key="1">
    <citation type="submission" date="2024-07" db="EMBL/GenBank/DDBJ databases">
        <title>Complete genome sequence of Prevotella sp. YM-2024 GTC17253.</title>
        <authorList>
            <person name="Hayashi M."/>
            <person name="Muto Y."/>
            <person name="Tanaka K."/>
            <person name="Niwa H."/>
        </authorList>
    </citation>
    <scope>NUCLEOTIDE SEQUENCE</scope>
    <source>
        <strain evidence="7">GTC17253</strain>
    </source>
</reference>
<sequence>MMKKMLMAALMLLSVVGMKAQTTAVDEDAQYATELLKTGTTAPDFSMKQPDGTMFRSSSLKGKLVVLDFWASWCPDCRKDLPRIVKLWNEYKDRVTFVGISFDTDKTNWTNAIRKYGLGYVNVSDLKKMRESAVAKAYGVHWIPSTYIIGKDGKVILGTVMIDKLEKTLSELCK</sequence>
<dbReference type="InterPro" id="IPR036249">
    <property type="entry name" value="Thioredoxin-like_sf"/>
</dbReference>
<dbReference type="GO" id="GO:0017004">
    <property type="term" value="P:cytochrome complex assembly"/>
    <property type="evidence" value="ECO:0007669"/>
    <property type="project" value="UniProtKB-KW"/>
</dbReference>
<dbReference type="InterPro" id="IPR000866">
    <property type="entry name" value="AhpC/TSA"/>
</dbReference>
<keyword evidence="4" id="KW-0676">Redox-active center</keyword>
<proteinExistence type="predicted"/>
<feature type="domain" description="Thioredoxin" evidence="6">
    <location>
        <begin position="36"/>
        <end position="174"/>
    </location>
</feature>
<dbReference type="SUPFAM" id="SSF52833">
    <property type="entry name" value="Thioredoxin-like"/>
    <property type="match status" value="1"/>
</dbReference>
<dbReference type="AlphaFoldDB" id="A0AB33IQS8"/>
<evidence type="ECO:0000313" key="7">
    <source>
        <dbReference type="EMBL" id="BFO70253.1"/>
    </source>
</evidence>
<dbReference type="InterPro" id="IPR050553">
    <property type="entry name" value="Thioredoxin_ResA/DsbE_sf"/>
</dbReference>
<dbReference type="GO" id="GO:0016491">
    <property type="term" value="F:oxidoreductase activity"/>
    <property type="evidence" value="ECO:0007669"/>
    <property type="project" value="InterPro"/>
</dbReference>
<dbReference type="GO" id="GO:0030313">
    <property type="term" value="C:cell envelope"/>
    <property type="evidence" value="ECO:0007669"/>
    <property type="project" value="UniProtKB-SubCell"/>
</dbReference>
<evidence type="ECO:0000256" key="5">
    <source>
        <dbReference type="SAM" id="SignalP"/>
    </source>
</evidence>
<feature type="signal peptide" evidence="5">
    <location>
        <begin position="1"/>
        <end position="20"/>
    </location>
</feature>
<protein>
    <recommendedName>
        <fullName evidence="6">Thioredoxin domain-containing protein</fullName>
    </recommendedName>
</protein>
<accession>A0AB33IQS8</accession>
<evidence type="ECO:0000256" key="2">
    <source>
        <dbReference type="ARBA" id="ARBA00022748"/>
    </source>
</evidence>
<dbReference type="PANTHER" id="PTHR42852">
    <property type="entry name" value="THIOL:DISULFIDE INTERCHANGE PROTEIN DSBE"/>
    <property type="match status" value="1"/>
</dbReference>
<evidence type="ECO:0000256" key="4">
    <source>
        <dbReference type="ARBA" id="ARBA00023284"/>
    </source>
</evidence>
<evidence type="ECO:0000256" key="1">
    <source>
        <dbReference type="ARBA" id="ARBA00004196"/>
    </source>
</evidence>
<dbReference type="InterPro" id="IPR013766">
    <property type="entry name" value="Thioredoxin_domain"/>
</dbReference>
<dbReference type="GO" id="GO:0016209">
    <property type="term" value="F:antioxidant activity"/>
    <property type="evidence" value="ECO:0007669"/>
    <property type="project" value="InterPro"/>
</dbReference>
<dbReference type="EMBL" id="AP035785">
    <property type="protein sequence ID" value="BFO70253.1"/>
    <property type="molecule type" value="Genomic_DNA"/>
</dbReference>
<feature type="chain" id="PRO_5044348902" description="Thioredoxin domain-containing protein" evidence="5">
    <location>
        <begin position="21"/>
        <end position="174"/>
    </location>
</feature>
<dbReference type="PANTHER" id="PTHR42852:SF6">
    <property type="entry name" value="THIOL:DISULFIDE INTERCHANGE PROTEIN DSBE"/>
    <property type="match status" value="1"/>
</dbReference>
<dbReference type="CDD" id="cd02966">
    <property type="entry name" value="TlpA_like_family"/>
    <property type="match status" value="1"/>
</dbReference>